<name>A0A090DMP3_MESPL</name>
<dbReference type="GO" id="GO:0050479">
    <property type="term" value="F:glyceryl-ether monooxygenase activity"/>
    <property type="evidence" value="ECO:0007669"/>
    <property type="project" value="TreeGrafter"/>
</dbReference>
<dbReference type="GO" id="GO:0012505">
    <property type="term" value="C:endomembrane system"/>
    <property type="evidence" value="ECO:0007669"/>
    <property type="project" value="UniProtKB-SubCell"/>
</dbReference>
<dbReference type="Proteomes" id="UP000045285">
    <property type="component" value="Unassembled WGS sequence"/>
</dbReference>
<keyword evidence="3 7" id="KW-1133">Transmembrane helix</keyword>
<accession>A0A090DMP3</accession>
<evidence type="ECO:0000256" key="7">
    <source>
        <dbReference type="SAM" id="Phobius"/>
    </source>
</evidence>
<feature type="transmembrane region" description="Helical" evidence="7">
    <location>
        <begin position="53"/>
        <end position="78"/>
    </location>
</feature>
<evidence type="ECO:0000259" key="8">
    <source>
        <dbReference type="Pfam" id="PF04116"/>
    </source>
</evidence>
<dbReference type="GO" id="GO:0016020">
    <property type="term" value="C:membrane"/>
    <property type="evidence" value="ECO:0007669"/>
    <property type="project" value="GOC"/>
</dbReference>
<feature type="domain" description="Fatty acid hydroxylase" evidence="8">
    <location>
        <begin position="97"/>
        <end position="229"/>
    </location>
</feature>
<evidence type="ECO:0000256" key="6">
    <source>
        <dbReference type="ARBA" id="ARBA00023136"/>
    </source>
</evidence>
<evidence type="ECO:0000313" key="10">
    <source>
        <dbReference type="Proteomes" id="UP000045285"/>
    </source>
</evidence>
<keyword evidence="10" id="KW-1185">Reference proteome</keyword>
<evidence type="ECO:0000256" key="4">
    <source>
        <dbReference type="ARBA" id="ARBA00023002"/>
    </source>
</evidence>
<keyword evidence="5" id="KW-0443">Lipid metabolism</keyword>
<dbReference type="EMBL" id="CCMZ01000010">
    <property type="protein sequence ID" value="CDX15350.1"/>
    <property type="molecule type" value="Genomic_DNA"/>
</dbReference>
<keyword evidence="4" id="KW-0560">Oxidoreductase</keyword>
<feature type="transmembrane region" description="Helical" evidence="7">
    <location>
        <begin position="90"/>
        <end position="109"/>
    </location>
</feature>
<keyword evidence="6 7" id="KW-0472">Membrane</keyword>
<evidence type="ECO:0000256" key="3">
    <source>
        <dbReference type="ARBA" id="ARBA00022989"/>
    </source>
</evidence>
<evidence type="ECO:0000256" key="5">
    <source>
        <dbReference type="ARBA" id="ARBA00023098"/>
    </source>
</evidence>
<dbReference type="Pfam" id="PF04116">
    <property type="entry name" value="FA_hydroxylase"/>
    <property type="match status" value="1"/>
</dbReference>
<gene>
    <name evidence="9" type="ORF">MPL3356_180053</name>
</gene>
<feature type="transmembrane region" description="Helical" evidence="7">
    <location>
        <begin position="12"/>
        <end position="32"/>
    </location>
</feature>
<reference evidence="10" key="1">
    <citation type="submission" date="2014-08" db="EMBL/GenBank/DDBJ databases">
        <authorList>
            <person name="Moulin L."/>
        </authorList>
    </citation>
    <scope>NUCLEOTIDE SEQUENCE [LARGE SCALE GENOMIC DNA]</scope>
</reference>
<evidence type="ECO:0000313" key="9">
    <source>
        <dbReference type="EMBL" id="CDX15350.1"/>
    </source>
</evidence>
<sequence>MSSLFAYSLAQLIYAARSLVEPLPFFVLLAALTKGRAIFRDVRATLSEARIAILILVSEALLFAPILVASAILIERLFAWVPWRDFWTGWPLWAVALVGVLVGDFAGYWRHRLEHSELLWPSHAIHHSDTAMTWLAIFRFHPINRLSTVFLDGAAIAVLGLPPYAIIANSAVRHFYGAFIHADLPWTYGHLGRIFVSPAMHRWHHAKDKAAFNTNYATVFSMIDIIFGTYRVPGPCDVPLGVSDDMGSGFIGQYVYPFRPRSYAPVRRARRRKITG</sequence>
<evidence type="ECO:0000256" key="2">
    <source>
        <dbReference type="ARBA" id="ARBA00022692"/>
    </source>
</evidence>
<dbReference type="PANTHER" id="PTHR21624">
    <property type="entry name" value="STEROL DESATURASE-RELATED PROTEIN"/>
    <property type="match status" value="1"/>
</dbReference>
<comment type="subcellular location">
    <subcellularLocation>
        <location evidence="1">Endomembrane system</location>
        <topology evidence="1">Multi-pass membrane protein</topology>
    </subcellularLocation>
</comment>
<organism evidence="9 10">
    <name type="scientific">Mesorhizobium plurifarium</name>
    <dbReference type="NCBI Taxonomy" id="69974"/>
    <lineage>
        <taxon>Bacteria</taxon>
        <taxon>Pseudomonadati</taxon>
        <taxon>Pseudomonadota</taxon>
        <taxon>Alphaproteobacteria</taxon>
        <taxon>Hyphomicrobiales</taxon>
        <taxon>Phyllobacteriaceae</taxon>
        <taxon>Mesorhizobium</taxon>
    </lineage>
</organism>
<evidence type="ECO:0000256" key="1">
    <source>
        <dbReference type="ARBA" id="ARBA00004127"/>
    </source>
</evidence>
<dbReference type="PANTHER" id="PTHR21624:SF1">
    <property type="entry name" value="ALKYLGLYCEROL MONOOXYGENASE"/>
    <property type="match status" value="1"/>
</dbReference>
<keyword evidence="2 7" id="KW-0812">Transmembrane</keyword>
<dbReference type="InterPro" id="IPR006694">
    <property type="entry name" value="Fatty_acid_hydroxylase"/>
</dbReference>
<dbReference type="GO" id="GO:0008610">
    <property type="term" value="P:lipid biosynthetic process"/>
    <property type="evidence" value="ECO:0007669"/>
    <property type="project" value="InterPro"/>
</dbReference>
<proteinExistence type="predicted"/>
<dbReference type="GO" id="GO:0006643">
    <property type="term" value="P:membrane lipid metabolic process"/>
    <property type="evidence" value="ECO:0007669"/>
    <property type="project" value="TreeGrafter"/>
</dbReference>
<dbReference type="GO" id="GO:0005506">
    <property type="term" value="F:iron ion binding"/>
    <property type="evidence" value="ECO:0007669"/>
    <property type="project" value="InterPro"/>
</dbReference>
<dbReference type="AlphaFoldDB" id="A0A090DMP3"/>
<protein>
    <recommendedName>
        <fullName evidence="8">Fatty acid hydroxylase domain-containing protein</fullName>
    </recommendedName>
</protein>
<dbReference type="InterPro" id="IPR051689">
    <property type="entry name" value="Sterol_desaturase/TMEM195"/>
</dbReference>